<protein>
    <recommendedName>
        <fullName evidence="11">Tumor necrosis factor ligand superfamily member 13</fullName>
    </recommendedName>
    <alternativeName>
        <fullName evidence="12">A proliferation-inducing ligand</fullName>
    </alternativeName>
</protein>
<dbReference type="GO" id="GO:0048298">
    <property type="term" value="P:positive regulation of isotype switching to IgA isotypes"/>
    <property type="evidence" value="ECO:0007669"/>
    <property type="project" value="TreeGrafter"/>
</dbReference>
<comment type="subcellular location">
    <subcellularLocation>
        <location evidence="1">Secreted</location>
    </subcellularLocation>
</comment>
<evidence type="ECO:0000256" key="9">
    <source>
        <dbReference type="ARBA" id="ARBA00023180"/>
    </source>
</evidence>
<dbReference type="SUPFAM" id="SSF49842">
    <property type="entry name" value="TNF-like"/>
    <property type="match status" value="1"/>
</dbReference>
<dbReference type="InterPro" id="IPR051748">
    <property type="entry name" value="TNF_Ligand_Superfamily"/>
</dbReference>
<name>A0A0U5J7K5_DASNO</name>
<dbReference type="PROSITE" id="PS50049">
    <property type="entry name" value="THD_2"/>
    <property type="match status" value="1"/>
</dbReference>
<dbReference type="PROSITE" id="PS00251">
    <property type="entry name" value="THD_1"/>
    <property type="match status" value="1"/>
</dbReference>
<accession>A0A0U5J7K5</accession>
<evidence type="ECO:0000256" key="2">
    <source>
        <dbReference type="ARBA" id="ARBA00008670"/>
    </source>
</evidence>
<reference evidence="15" key="1">
    <citation type="journal article" date="2016" name="Immunogenetics">
        <title>Comparative genomic analysis of eutherian tumor necrosis factor ligand genes.</title>
        <authorList>
            <person name="Premzl M."/>
        </authorList>
    </citation>
    <scope>NUCLEOTIDE SEQUENCE</scope>
</reference>
<dbReference type="InterPro" id="IPR008983">
    <property type="entry name" value="Tumour_necrosis_fac-like_dom"/>
</dbReference>
<dbReference type="PANTHER" id="PTHR15151">
    <property type="entry name" value="PROTEIN EIGER"/>
    <property type="match status" value="1"/>
</dbReference>
<evidence type="ECO:0000313" key="15">
    <source>
        <dbReference type="EMBL" id="CTQ86274.1"/>
    </source>
</evidence>
<evidence type="ECO:0000256" key="1">
    <source>
        <dbReference type="ARBA" id="ARBA00004613"/>
    </source>
</evidence>
<evidence type="ECO:0000256" key="12">
    <source>
        <dbReference type="ARBA" id="ARBA00080985"/>
    </source>
</evidence>
<evidence type="ECO:0000256" key="7">
    <source>
        <dbReference type="ARBA" id="ARBA00022859"/>
    </source>
</evidence>
<dbReference type="GO" id="GO:0006955">
    <property type="term" value="P:immune response"/>
    <property type="evidence" value="ECO:0007669"/>
    <property type="project" value="InterPro"/>
</dbReference>
<evidence type="ECO:0000259" key="14">
    <source>
        <dbReference type="PROSITE" id="PS50049"/>
    </source>
</evidence>
<dbReference type="AlphaFoldDB" id="A0A0U5J7K5"/>
<keyword evidence="4" id="KW-0202">Cytokine</keyword>
<organism evidence="15">
    <name type="scientific">Dasypus novemcinctus</name>
    <name type="common">Nine-banded armadillo</name>
    <dbReference type="NCBI Taxonomy" id="9361"/>
    <lineage>
        <taxon>Eukaryota</taxon>
        <taxon>Metazoa</taxon>
        <taxon>Chordata</taxon>
        <taxon>Craniata</taxon>
        <taxon>Vertebrata</taxon>
        <taxon>Euteleostomi</taxon>
        <taxon>Mammalia</taxon>
        <taxon>Eutheria</taxon>
        <taxon>Xenarthra</taxon>
        <taxon>Cingulata</taxon>
        <taxon>Dasypodidae</taxon>
        <taxon>Dasypus</taxon>
    </lineage>
</organism>
<dbReference type="GO" id="GO:0005164">
    <property type="term" value="F:tumor necrosis factor receptor binding"/>
    <property type="evidence" value="ECO:0007669"/>
    <property type="project" value="InterPro"/>
</dbReference>
<feature type="compositionally biased region" description="Pro residues" evidence="13">
    <location>
        <begin position="14"/>
        <end position="23"/>
    </location>
</feature>
<evidence type="ECO:0000256" key="4">
    <source>
        <dbReference type="ARBA" id="ARBA00022514"/>
    </source>
</evidence>
<proteinExistence type="evidence at transcript level"/>
<keyword evidence="9" id="KW-0325">Glycoprotein</keyword>
<dbReference type="FunFam" id="2.60.120.40:FF:000021">
    <property type="entry name" value="Tumor necrosis factor ligand superfamily member 13"/>
    <property type="match status" value="1"/>
</dbReference>
<evidence type="ECO:0000256" key="5">
    <source>
        <dbReference type="ARBA" id="ARBA00022525"/>
    </source>
</evidence>
<evidence type="ECO:0000256" key="13">
    <source>
        <dbReference type="SAM" id="MobiDB-lite"/>
    </source>
</evidence>
<dbReference type="InterPro" id="IPR021184">
    <property type="entry name" value="TNF_CS"/>
</dbReference>
<evidence type="ECO:0000256" key="8">
    <source>
        <dbReference type="ARBA" id="ARBA00023157"/>
    </source>
</evidence>
<dbReference type="Pfam" id="PF00229">
    <property type="entry name" value="TNF"/>
    <property type="match status" value="1"/>
</dbReference>
<dbReference type="Gene3D" id="2.60.120.40">
    <property type="match status" value="1"/>
</dbReference>
<comment type="function">
    <text evidence="10">Cytokine that binds to TNFRSF13B/TACI and to TNFRSF17/BCMA. Plays a role in the regulation of tumor cell growth. May be involved in monocyte/macrophage-mediated immunological processes.</text>
</comment>
<feature type="region of interest" description="Disordered" evidence="13">
    <location>
        <begin position="236"/>
        <end position="258"/>
    </location>
</feature>
<evidence type="ECO:0000256" key="11">
    <source>
        <dbReference type="ARBA" id="ARBA00074592"/>
    </source>
</evidence>
<dbReference type="GO" id="GO:0016020">
    <property type="term" value="C:membrane"/>
    <property type="evidence" value="ECO:0007669"/>
    <property type="project" value="InterPro"/>
</dbReference>
<feature type="region of interest" description="Disordered" evidence="13">
    <location>
        <begin position="1"/>
        <end position="46"/>
    </location>
</feature>
<dbReference type="EMBL" id="LN874509">
    <property type="protein sequence ID" value="CTQ86274.1"/>
    <property type="molecule type" value="mRNA"/>
</dbReference>
<keyword evidence="7" id="KW-0391">Immunity</keyword>
<evidence type="ECO:0000256" key="6">
    <source>
        <dbReference type="ARBA" id="ARBA00022685"/>
    </source>
</evidence>
<comment type="subunit">
    <text evidence="3">Homotrimer.</text>
</comment>
<reference evidence="15" key="2">
    <citation type="journal article" date="2019" name="Gene Rep">
        <title>Eutherian third-party data gene collections.</title>
        <authorList>
            <person name="Premzl M."/>
        </authorList>
    </citation>
    <scope>NUCLEOTIDE SEQUENCE</scope>
</reference>
<dbReference type="PANTHER" id="PTHR15151:SF12">
    <property type="entry name" value="TUMOR NECROSIS FACTOR LIGAND SUPERFAMILY MEMBER 13"/>
    <property type="match status" value="1"/>
</dbReference>
<keyword evidence="8" id="KW-1015">Disulfide bond</keyword>
<feature type="domain" description="THD" evidence="14">
    <location>
        <begin position="276"/>
        <end position="410"/>
    </location>
</feature>
<evidence type="ECO:0000256" key="10">
    <source>
        <dbReference type="ARBA" id="ARBA00056875"/>
    </source>
</evidence>
<dbReference type="GO" id="GO:0005615">
    <property type="term" value="C:extracellular space"/>
    <property type="evidence" value="ECO:0007669"/>
    <property type="project" value="UniProtKB-KW"/>
</dbReference>
<comment type="similarity">
    <text evidence="2">Belongs to the tumor necrosis factor family.</text>
</comment>
<gene>
    <name evidence="15" type="primary">TNLG7B</name>
</gene>
<sequence>MSCARASEPAVGHPHPPTRPSPLPAVSSISPPGAMPRSQATFPSPTSGAAPGLLCSGRSSWVSLAALSFLEGLTLDSPETGGEGGRGLGQHWPHRGELGAPDSTPRLLSSSLLFILKFLFICPLRKALLPFCTTARTPILPATSLLAHSGGHSCWQCPQLMSASSPPSLAPKRSPGDRGGPVQELALSVALWLSWGAALGAMACAMALLTQQTELQNLRREVARLQKTAAPLQKGEGYPWQSLPEQQSPDDLETWNGERSRRRRAVLTHKQKKRRSVLHLVPINITSKEDSDVTEVMWQPALRRGRGLEAKGYVVRVWDAGVYLLYSQVLFHDVTFTMGQVVSREGQGRQETLFRCVRSMPSNPDRAYNSCYSAGVFHLHQGDILSVVIPRARARFSLSPHGTFLGLWFHGY</sequence>
<dbReference type="GO" id="GO:0005125">
    <property type="term" value="F:cytokine activity"/>
    <property type="evidence" value="ECO:0007669"/>
    <property type="project" value="UniProtKB-KW"/>
</dbReference>
<keyword evidence="6" id="KW-0165">Cleavage on pair of basic residues</keyword>
<dbReference type="InterPro" id="IPR006052">
    <property type="entry name" value="TNF_dom"/>
</dbReference>
<keyword evidence="5" id="KW-0964">Secreted</keyword>
<dbReference type="GO" id="GO:0030890">
    <property type="term" value="P:positive regulation of B cell proliferation"/>
    <property type="evidence" value="ECO:0007669"/>
    <property type="project" value="TreeGrafter"/>
</dbReference>
<evidence type="ECO:0000256" key="3">
    <source>
        <dbReference type="ARBA" id="ARBA00011233"/>
    </source>
</evidence>
<dbReference type="CDD" id="cd00184">
    <property type="entry name" value="TNF"/>
    <property type="match status" value="1"/>
</dbReference>